<dbReference type="GO" id="GO:0005737">
    <property type="term" value="C:cytoplasm"/>
    <property type="evidence" value="ECO:0007669"/>
    <property type="project" value="UniProtKB-SubCell"/>
</dbReference>
<dbReference type="AlphaFoldDB" id="A0A0F4LK95"/>
<keyword evidence="2" id="KW-0813">Transport</keyword>
<dbReference type="SUPFAM" id="SSF52728">
    <property type="entry name" value="PTS IIb component"/>
    <property type="match status" value="1"/>
</dbReference>
<evidence type="ECO:0000256" key="2">
    <source>
        <dbReference type="ARBA" id="ARBA00022448"/>
    </source>
</evidence>
<dbReference type="PATRIC" id="fig|1218493.3.peg.37"/>
<dbReference type="Gene3D" id="3.40.35.10">
    <property type="entry name" value="Phosphotransferase system, sorbose subfamily IIB component"/>
    <property type="match status" value="1"/>
</dbReference>
<protein>
    <submittedName>
        <fullName evidence="9">PTS Man IIB</fullName>
    </submittedName>
</protein>
<keyword evidence="5" id="KW-0808">Transferase</keyword>
<organism evidence="9 10">
    <name type="scientific">Lactobacillus kullabergensis</name>
    <dbReference type="NCBI Taxonomy" id="1218493"/>
    <lineage>
        <taxon>Bacteria</taxon>
        <taxon>Bacillati</taxon>
        <taxon>Bacillota</taxon>
        <taxon>Bacilli</taxon>
        <taxon>Lactobacillales</taxon>
        <taxon>Lactobacillaceae</taxon>
        <taxon>Lactobacillus</taxon>
    </lineage>
</organism>
<evidence type="ECO:0000313" key="9">
    <source>
        <dbReference type="EMBL" id="KJY59282.1"/>
    </source>
</evidence>
<evidence type="ECO:0000256" key="4">
    <source>
        <dbReference type="ARBA" id="ARBA00022597"/>
    </source>
</evidence>
<comment type="caution">
    <text evidence="9">The sequence shown here is derived from an EMBL/GenBank/DDBJ whole genome shotgun (WGS) entry which is preliminary data.</text>
</comment>
<dbReference type="Pfam" id="PF03830">
    <property type="entry name" value="PTSIIB_sorb"/>
    <property type="match status" value="1"/>
</dbReference>
<proteinExistence type="predicted"/>
<evidence type="ECO:0000256" key="6">
    <source>
        <dbReference type="ARBA" id="ARBA00022683"/>
    </source>
</evidence>
<dbReference type="InterPro" id="IPR004720">
    <property type="entry name" value="PTS_IIB_sorbose-sp"/>
</dbReference>
<dbReference type="OrthoDB" id="9788818at2"/>
<keyword evidence="7" id="KW-0418">Kinase</keyword>
<dbReference type="InterPro" id="IPR036667">
    <property type="entry name" value="PTS_IIB_sorbose-sp_sf"/>
</dbReference>
<evidence type="ECO:0000256" key="3">
    <source>
        <dbReference type="ARBA" id="ARBA00022490"/>
    </source>
</evidence>
<dbReference type="STRING" id="1218493.JF76_00360"/>
<keyword evidence="6" id="KW-0598">Phosphotransferase system</keyword>
<dbReference type="PROSITE" id="PS51101">
    <property type="entry name" value="PTS_EIIB_TYPE_4"/>
    <property type="match status" value="1"/>
</dbReference>
<name>A0A0F4LK95_9LACO</name>
<evidence type="ECO:0000256" key="7">
    <source>
        <dbReference type="ARBA" id="ARBA00022777"/>
    </source>
</evidence>
<sequence length="166" mass="19055">MISLYRIDDRIIHGQTMIKLLPQYPCDGIIIVDNNIVQNKPLFRIYKQVVPDTIKVFCFSVDQATKKLSEAQLSQKKYIIIFKNVKTVKDLFDHGYQITDEISVGTASKKSDAHYIVDGFALNNEEIDVFDYLDNNGYRFSIIPMGGARRTISWKDVKEKAQEAKS</sequence>
<evidence type="ECO:0000256" key="5">
    <source>
        <dbReference type="ARBA" id="ARBA00022679"/>
    </source>
</evidence>
<evidence type="ECO:0000259" key="8">
    <source>
        <dbReference type="PROSITE" id="PS51101"/>
    </source>
</evidence>
<comment type="subcellular location">
    <subcellularLocation>
        <location evidence="1">Cytoplasm</location>
    </subcellularLocation>
</comment>
<dbReference type="RefSeq" id="WP_045927277.1">
    <property type="nucleotide sequence ID" value="NZ_JBHSZS010000027.1"/>
</dbReference>
<keyword evidence="4" id="KW-0762">Sugar transport</keyword>
<evidence type="ECO:0000313" key="10">
    <source>
        <dbReference type="Proteomes" id="UP000033533"/>
    </source>
</evidence>
<dbReference type="GO" id="GO:0009401">
    <property type="term" value="P:phosphoenolpyruvate-dependent sugar phosphotransferase system"/>
    <property type="evidence" value="ECO:0007669"/>
    <property type="project" value="UniProtKB-KW"/>
</dbReference>
<dbReference type="HOGENOM" id="CLU_116175_0_0_9"/>
<gene>
    <name evidence="9" type="ORF">JF76_00360</name>
</gene>
<accession>A0A0F4LK95</accession>
<feature type="domain" description="PTS EIIB type-4" evidence="8">
    <location>
        <begin position="1"/>
        <end position="164"/>
    </location>
</feature>
<dbReference type="EMBL" id="JXBY01000001">
    <property type="protein sequence ID" value="KJY59282.1"/>
    <property type="molecule type" value="Genomic_DNA"/>
</dbReference>
<dbReference type="GO" id="GO:0008982">
    <property type="term" value="F:protein-N(PI)-phosphohistidine-sugar phosphotransferase activity"/>
    <property type="evidence" value="ECO:0007669"/>
    <property type="project" value="InterPro"/>
</dbReference>
<keyword evidence="3" id="KW-0963">Cytoplasm</keyword>
<reference evidence="9 10" key="1">
    <citation type="submission" date="2014-12" db="EMBL/GenBank/DDBJ databases">
        <title>Comparative genomics of the lactic acid bacteria isolated from the honey bee gut.</title>
        <authorList>
            <person name="Ellegaard K.M."/>
            <person name="Tamarit D."/>
            <person name="Javelind E."/>
            <person name="Olofsson T."/>
            <person name="Andersson S.G."/>
            <person name="Vasquez A."/>
        </authorList>
    </citation>
    <scope>NUCLEOTIDE SEQUENCE [LARGE SCALE GENOMIC DNA]</scope>
    <source>
        <strain evidence="9 10">Biut2</strain>
    </source>
</reference>
<dbReference type="GO" id="GO:0016301">
    <property type="term" value="F:kinase activity"/>
    <property type="evidence" value="ECO:0007669"/>
    <property type="project" value="UniProtKB-KW"/>
</dbReference>
<dbReference type="Proteomes" id="UP000033533">
    <property type="component" value="Unassembled WGS sequence"/>
</dbReference>
<evidence type="ECO:0000256" key="1">
    <source>
        <dbReference type="ARBA" id="ARBA00004496"/>
    </source>
</evidence>